<reference evidence="1" key="2">
    <citation type="submission" date="2023-05" db="EMBL/GenBank/DDBJ databases">
        <authorList>
            <consortium name="Lawrence Berkeley National Laboratory"/>
            <person name="Steindorff A."/>
            <person name="Hensen N."/>
            <person name="Bonometti L."/>
            <person name="Westerberg I."/>
            <person name="Brannstrom I.O."/>
            <person name="Guillou S."/>
            <person name="Cros-Aarteil S."/>
            <person name="Calhoun S."/>
            <person name="Haridas S."/>
            <person name="Kuo A."/>
            <person name="Mondo S."/>
            <person name="Pangilinan J."/>
            <person name="Riley R."/>
            <person name="Labutti K."/>
            <person name="Andreopoulos B."/>
            <person name="Lipzen A."/>
            <person name="Chen C."/>
            <person name="Yanf M."/>
            <person name="Daum C."/>
            <person name="Ng V."/>
            <person name="Clum A."/>
            <person name="Ohm R."/>
            <person name="Martin F."/>
            <person name="Silar P."/>
            <person name="Natvig D."/>
            <person name="Lalanne C."/>
            <person name="Gautier V."/>
            <person name="Ament-Velasquez S.L."/>
            <person name="Kruys A."/>
            <person name="Hutchinson M.I."/>
            <person name="Powell A.J."/>
            <person name="Barry K."/>
            <person name="Miller A.N."/>
            <person name="Grigoriev I.V."/>
            <person name="Debuchy R."/>
            <person name="Gladieux P."/>
            <person name="Thoren M.H."/>
            <person name="Johannesson H."/>
        </authorList>
    </citation>
    <scope>NUCLEOTIDE SEQUENCE</scope>
    <source>
        <strain evidence="1">CBS 532.94</strain>
    </source>
</reference>
<accession>A0AAN7C1A9</accession>
<proteinExistence type="predicted"/>
<reference evidence="1" key="1">
    <citation type="journal article" date="2023" name="Mol. Phylogenet. Evol.">
        <title>Genome-scale phylogeny and comparative genomics of the fungal order Sordariales.</title>
        <authorList>
            <person name="Hensen N."/>
            <person name="Bonometti L."/>
            <person name="Westerberg I."/>
            <person name="Brannstrom I.O."/>
            <person name="Guillou S."/>
            <person name="Cros-Aarteil S."/>
            <person name="Calhoun S."/>
            <person name="Haridas S."/>
            <person name="Kuo A."/>
            <person name="Mondo S."/>
            <person name="Pangilinan J."/>
            <person name="Riley R."/>
            <person name="LaButti K."/>
            <person name="Andreopoulos B."/>
            <person name="Lipzen A."/>
            <person name="Chen C."/>
            <person name="Yan M."/>
            <person name="Daum C."/>
            <person name="Ng V."/>
            <person name="Clum A."/>
            <person name="Steindorff A."/>
            <person name="Ohm R.A."/>
            <person name="Martin F."/>
            <person name="Silar P."/>
            <person name="Natvig D.O."/>
            <person name="Lalanne C."/>
            <person name="Gautier V."/>
            <person name="Ament-Velasquez S.L."/>
            <person name="Kruys A."/>
            <person name="Hutchinson M.I."/>
            <person name="Powell A.J."/>
            <person name="Barry K."/>
            <person name="Miller A.N."/>
            <person name="Grigoriev I.V."/>
            <person name="Debuchy R."/>
            <person name="Gladieux P."/>
            <person name="Hiltunen Thoren M."/>
            <person name="Johannesson H."/>
        </authorList>
    </citation>
    <scope>NUCLEOTIDE SEQUENCE</scope>
    <source>
        <strain evidence="1">CBS 532.94</strain>
    </source>
</reference>
<keyword evidence="2" id="KW-1185">Reference proteome</keyword>
<sequence length="212" mass="24374">KAKRRVIGFGCKVPFERLPKLVEDGFERLGRIFEKGDRRVLDHYQAARNLLERCLGDPLYDLMMMLTLTVAASSATPQVAPGSRGFSAAARRKEPELLAANMVTRMLWFMRPQSFPWDADEKGVLRVSEMTKKIEHKGVNNRVLRALGWIDVQGRRDSPRNSECSLRPAEELYKLRQELLSLRKEPEAFILKVFRSADKVWVDRCSSIVVDR</sequence>
<feature type="non-terminal residue" evidence="1">
    <location>
        <position position="1"/>
    </location>
</feature>
<gene>
    <name evidence="1" type="ORF">C8A03DRAFT_39681</name>
</gene>
<dbReference type="AlphaFoldDB" id="A0AAN7C1A9"/>
<dbReference type="EMBL" id="MU860987">
    <property type="protein sequence ID" value="KAK4232718.1"/>
    <property type="molecule type" value="Genomic_DNA"/>
</dbReference>
<comment type="caution">
    <text evidence="1">The sequence shown here is derived from an EMBL/GenBank/DDBJ whole genome shotgun (WGS) entry which is preliminary data.</text>
</comment>
<evidence type="ECO:0000313" key="1">
    <source>
        <dbReference type="EMBL" id="KAK4232718.1"/>
    </source>
</evidence>
<protein>
    <submittedName>
        <fullName evidence="1">Uncharacterized protein</fullName>
    </submittedName>
</protein>
<organism evidence="1 2">
    <name type="scientific">Achaetomium macrosporum</name>
    <dbReference type="NCBI Taxonomy" id="79813"/>
    <lineage>
        <taxon>Eukaryota</taxon>
        <taxon>Fungi</taxon>
        <taxon>Dikarya</taxon>
        <taxon>Ascomycota</taxon>
        <taxon>Pezizomycotina</taxon>
        <taxon>Sordariomycetes</taxon>
        <taxon>Sordariomycetidae</taxon>
        <taxon>Sordariales</taxon>
        <taxon>Chaetomiaceae</taxon>
        <taxon>Achaetomium</taxon>
    </lineage>
</organism>
<name>A0AAN7C1A9_9PEZI</name>
<evidence type="ECO:0000313" key="2">
    <source>
        <dbReference type="Proteomes" id="UP001303760"/>
    </source>
</evidence>
<dbReference type="Proteomes" id="UP001303760">
    <property type="component" value="Unassembled WGS sequence"/>
</dbReference>